<evidence type="ECO:0000256" key="1">
    <source>
        <dbReference type="PROSITE-ProRule" id="PRU00175"/>
    </source>
</evidence>
<dbReference type="AlphaFoldDB" id="A0A2V2VBM3"/>
<proteinExistence type="predicted"/>
<comment type="caution">
    <text evidence="4">The sequence shown here is derived from an EMBL/GenBank/DDBJ whole genome shotgun (WGS) entry which is preliminary data.</text>
</comment>
<dbReference type="InterPro" id="IPR001841">
    <property type="entry name" value="Znf_RING"/>
</dbReference>
<dbReference type="GO" id="GO:0072344">
    <property type="term" value="P:rescue of stalled ribosome"/>
    <property type="evidence" value="ECO:0007669"/>
    <property type="project" value="InterPro"/>
</dbReference>
<dbReference type="PROSITE" id="PS50089">
    <property type="entry name" value="ZF_RING_2"/>
    <property type="match status" value="1"/>
</dbReference>
<feature type="region of interest" description="Disordered" evidence="2">
    <location>
        <begin position="561"/>
        <end position="676"/>
    </location>
</feature>
<dbReference type="VEuPathDB" id="TriTrypDB:Tc_MARK_1887"/>
<feature type="compositionally biased region" description="Basic and acidic residues" evidence="2">
    <location>
        <begin position="507"/>
        <end position="523"/>
    </location>
</feature>
<dbReference type="VEuPathDB" id="TriTrypDB:TcBrA4_0029770"/>
<dbReference type="GO" id="GO:0016567">
    <property type="term" value="P:protein ubiquitination"/>
    <property type="evidence" value="ECO:0007669"/>
    <property type="project" value="TreeGrafter"/>
</dbReference>
<dbReference type="VEuPathDB" id="TriTrypDB:ECC02_000249"/>
<evidence type="ECO:0000313" key="5">
    <source>
        <dbReference type="Proteomes" id="UP000246121"/>
    </source>
</evidence>
<feature type="compositionally biased region" description="Polar residues" evidence="2">
    <location>
        <begin position="595"/>
        <end position="611"/>
    </location>
</feature>
<dbReference type="PANTHER" id="PTHR22938">
    <property type="entry name" value="ZINC FINGER PROTEIN 598"/>
    <property type="match status" value="1"/>
</dbReference>
<evidence type="ECO:0000259" key="3">
    <source>
        <dbReference type="PROSITE" id="PS50089"/>
    </source>
</evidence>
<dbReference type="VEuPathDB" id="TriTrypDB:TCSYLVIO_003179"/>
<dbReference type="VEuPathDB" id="TriTrypDB:TcG_00390"/>
<dbReference type="GO" id="GO:0008270">
    <property type="term" value="F:zinc ion binding"/>
    <property type="evidence" value="ECO:0007669"/>
    <property type="project" value="UniProtKB-KW"/>
</dbReference>
<protein>
    <recommendedName>
        <fullName evidence="3">RING-type domain-containing protein</fullName>
    </recommendedName>
</protein>
<organism evidence="4 5">
    <name type="scientific">Trypanosoma cruzi</name>
    <dbReference type="NCBI Taxonomy" id="5693"/>
    <lineage>
        <taxon>Eukaryota</taxon>
        <taxon>Discoba</taxon>
        <taxon>Euglenozoa</taxon>
        <taxon>Kinetoplastea</taxon>
        <taxon>Metakinetoplastina</taxon>
        <taxon>Trypanosomatida</taxon>
        <taxon>Trypanosomatidae</taxon>
        <taxon>Trypanosoma</taxon>
        <taxon>Schizotrypanum</taxon>
    </lineage>
</organism>
<dbReference type="VEuPathDB" id="TriTrypDB:TCDM_01472"/>
<sequence>MENGAVGLVPIECLICAATCEALAVFKCGHYVCYVCGLHIHSIDHGVCPVCREKGETVIVTCTPPGENDDGDKFSAELIRTMEDVSGFDSHLQCFVHGKALANELRKMYEYVCPVPKCWCRGVQEPFCEMYPLHEHLKTDHGLGYCTICLQHRSVFLCEHQVYSKENLRLHMDGVCPHDSPSFLGHPFCRFCPKTRFYDEDHLLEHMKQHHFTCDICNRGEFLFRYYENRKKLLQHFEREHELCDHPACASLDPMMRVFVSDLELALHKQRVHGVRSRLALFTTDSSSTNPSSSLPTSTTPATGFNANVISITFDYVHKQETVKLMQACAQKGSGGGGGFKGKRKGGGNNHMDWVRGDAPGLPVHFRTRGVLKPLMRKGRETDVALHATSHPRAFGLSESAETYNTKNRVPLNPTELRGALDAVLREELPDLHRMEGFRECTADFMSGKILTMRYYNCLRTEFFPSESAFQKVFPLVVATVPLPERRDALVQIEKMRNSPEVQHAQRMQEEEEKKKKDSEKWKKQTEYLERVQQGSKRQKGNNSGGRNVWLERGSAALINQAHGKQSEKQEKEQPRQQQGSQQTFWGKDNKHASQKSGNERSSSGDATSARPTAWGAVQERQQPRPSLLPIGAAGYYPNPEDFPALPTRNPLEHWDCHKRKEPRDRMRGTANEPQRSKEEWCLGMCMGVCLRH</sequence>
<dbReference type="InterPro" id="IPR044288">
    <property type="entry name" value="ZNF598/HEL2"/>
</dbReference>
<feature type="region of interest" description="Disordered" evidence="2">
    <location>
        <begin position="497"/>
        <end position="523"/>
    </location>
</feature>
<evidence type="ECO:0000313" key="4">
    <source>
        <dbReference type="EMBL" id="PWU91713.1"/>
    </source>
</evidence>
<dbReference type="VEuPathDB" id="TriTrypDB:TcCLB.509059.20"/>
<keyword evidence="1" id="KW-0479">Metal-binding</keyword>
<feature type="domain" description="RING-type" evidence="3">
    <location>
        <begin position="13"/>
        <end position="52"/>
    </location>
</feature>
<reference evidence="4 5" key="1">
    <citation type="journal article" date="2018" name="Microb. Genom.">
        <title>Expanding an expanded genome: long-read sequencing of Trypanosoma cruzi.</title>
        <authorList>
            <person name="Berna L."/>
            <person name="Rodriguez M."/>
            <person name="Chiribao M.L."/>
            <person name="Parodi-Talice A."/>
            <person name="Pita S."/>
            <person name="Rijo G."/>
            <person name="Alvarez-Valin F."/>
            <person name="Robello C."/>
        </authorList>
    </citation>
    <scope>NUCLEOTIDE SEQUENCE [LARGE SCALE GENOMIC DNA]</scope>
    <source>
        <strain evidence="4 5">Dm28c</strain>
    </source>
</reference>
<accession>A0A2V2VBM3</accession>
<dbReference type="Proteomes" id="UP000246121">
    <property type="component" value="Unassembled WGS sequence"/>
</dbReference>
<dbReference type="SMART" id="SM00355">
    <property type="entry name" value="ZnF_C2H2"/>
    <property type="match status" value="4"/>
</dbReference>
<name>A0A2V2VBM3_TRYCR</name>
<dbReference type="GO" id="GO:0043022">
    <property type="term" value="F:ribosome binding"/>
    <property type="evidence" value="ECO:0007669"/>
    <property type="project" value="TreeGrafter"/>
</dbReference>
<dbReference type="SUPFAM" id="SSF57850">
    <property type="entry name" value="RING/U-box"/>
    <property type="match status" value="1"/>
</dbReference>
<dbReference type="Pfam" id="PF13920">
    <property type="entry name" value="zf-C3HC4_3"/>
    <property type="match status" value="1"/>
</dbReference>
<keyword evidence="1" id="KW-0862">Zinc</keyword>
<dbReference type="VEuPathDB" id="TriTrypDB:TcCL_NonESM00621"/>
<dbReference type="GO" id="GO:0061630">
    <property type="term" value="F:ubiquitin protein ligase activity"/>
    <property type="evidence" value="ECO:0007669"/>
    <property type="project" value="InterPro"/>
</dbReference>
<dbReference type="VEuPathDB" id="TriTrypDB:TcYC6_0096230"/>
<gene>
    <name evidence="4" type="ORF">C4B63_42g99</name>
</gene>
<dbReference type="PANTHER" id="PTHR22938:SF0">
    <property type="entry name" value="E3 UBIQUITIN-PROTEIN LIGASE ZNF598"/>
    <property type="match status" value="1"/>
</dbReference>
<dbReference type="VEuPathDB" id="TriTrypDB:BCY84_00940"/>
<evidence type="ECO:0000256" key="2">
    <source>
        <dbReference type="SAM" id="MobiDB-lite"/>
    </source>
</evidence>
<keyword evidence="1" id="KW-0863">Zinc-finger</keyword>
<feature type="compositionally biased region" description="Basic and acidic residues" evidence="2">
    <location>
        <begin position="565"/>
        <end position="575"/>
    </location>
</feature>
<dbReference type="VEuPathDB" id="TriTrypDB:C3747_89g184"/>
<dbReference type="VEuPathDB" id="TriTrypDB:C4B63_42g99"/>
<dbReference type="EMBL" id="PRFA01000042">
    <property type="protein sequence ID" value="PWU91713.1"/>
    <property type="molecule type" value="Genomic_DNA"/>
</dbReference>
<dbReference type="InterPro" id="IPR013087">
    <property type="entry name" value="Znf_C2H2_type"/>
</dbReference>
<dbReference type="VEuPathDB" id="TriTrypDB:TcCLB.507925.69"/>